<keyword evidence="3" id="KW-1185">Reference proteome</keyword>
<dbReference type="AlphaFoldDB" id="A0ABD1UTZ5"/>
<organism evidence="2 3">
    <name type="scientific">Forsythia ovata</name>
    <dbReference type="NCBI Taxonomy" id="205694"/>
    <lineage>
        <taxon>Eukaryota</taxon>
        <taxon>Viridiplantae</taxon>
        <taxon>Streptophyta</taxon>
        <taxon>Embryophyta</taxon>
        <taxon>Tracheophyta</taxon>
        <taxon>Spermatophyta</taxon>
        <taxon>Magnoliopsida</taxon>
        <taxon>eudicotyledons</taxon>
        <taxon>Gunneridae</taxon>
        <taxon>Pentapetalae</taxon>
        <taxon>asterids</taxon>
        <taxon>lamiids</taxon>
        <taxon>Lamiales</taxon>
        <taxon>Oleaceae</taxon>
        <taxon>Forsythieae</taxon>
        <taxon>Forsythia</taxon>
    </lineage>
</organism>
<dbReference type="Gene3D" id="3.30.70.330">
    <property type="match status" value="1"/>
</dbReference>
<dbReference type="InterPro" id="IPR000504">
    <property type="entry name" value="RRM_dom"/>
</dbReference>
<evidence type="ECO:0000313" key="2">
    <source>
        <dbReference type="EMBL" id="KAL2528535.1"/>
    </source>
</evidence>
<gene>
    <name evidence="2" type="ORF">Fot_21136</name>
</gene>
<comment type="caution">
    <text evidence="2">The sequence shown here is derived from an EMBL/GenBank/DDBJ whole genome shotgun (WGS) entry which is preliminary data.</text>
</comment>
<name>A0ABD1UTZ5_9LAMI</name>
<feature type="domain" description="RRM" evidence="1">
    <location>
        <begin position="46"/>
        <end position="93"/>
    </location>
</feature>
<dbReference type="InterPro" id="IPR012677">
    <property type="entry name" value="Nucleotide-bd_a/b_plait_sf"/>
</dbReference>
<protein>
    <recommendedName>
        <fullName evidence="1">RRM domain-containing protein</fullName>
    </recommendedName>
</protein>
<dbReference type="EMBL" id="JBFOLJ010000006">
    <property type="protein sequence ID" value="KAL2528535.1"/>
    <property type="molecule type" value="Genomic_DNA"/>
</dbReference>
<dbReference type="SUPFAM" id="SSF54928">
    <property type="entry name" value="RNA-binding domain, RBD"/>
    <property type="match status" value="1"/>
</dbReference>
<dbReference type="InterPro" id="IPR035979">
    <property type="entry name" value="RBD_domain_sf"/>
</dbReference>
<dbReference type="Proteomes" id="UP001604277">
    <property type="component" value="Unassembled WGS sequence"/>
</dbReference>
<sequence>MQEDDFMQVSRTPHGGYGAYNSYISAATRYAGLGAPTLYDHPGALLPQEASVEDIHQYFGIFGHIVDDPKRTGHRGFGFVTFAENGVADRVARRSHEICGHQFTTRKRPFCNGLNTLLKEFSNVHLYVVALDVAEKVTRSRERKGTDCLIWRVTRSRERKGNDVLIWSEKIRLGSGATAWEGVDHRSPITGIGHTSLMGQPKLYRKCCWTTDIMPRASADGLCYKDNFYVGTTFPLDVLTLQTSVILNSVLKRSK</sequence>
<reference evidence="3" key="1">
    <citation type="submission" date="2024-07" db="EMBL/GenBank/DDBJ databases">
        <title>Two chromosome-level genome assemblies of Korean endemic species Abeliophyllum distichum and Forsythia ovata (Oleaceae).</title>
        <authorList>
            <person name="Jang H."/>
        </authorList>
    </citation>
    <scope>NUCLEOTIDE SEQUENCE [LARGE SCALE GENOMIC DNA]</scope>
</reference>
<evidence type="ECO:0000313" key="3">
    <source>
        <dbReference type="Proteomes" id="UP001604277"/>
    </source>
</evidence>
<proteinExistence type="predicted"/>
<dbReference type="Pfam" id="PF00076">
    <property type="entry name" value="RRM_1"/>
    <property type="match status" value="1"/>
</dbReference>
<accession>A0ABD1UTZ5</accession>
<evidence type="ECO:0000259" key="1">
    <source>
        <dbReference type="Pfam" id="PF00076"/>
    </source>
</evidence>